<sequence>MHPSLKHFILNQQAIRLYRRALRASRVIPDPVARKETIAWFRVEFNKTRHLTEPALIEDRFRTIRRELNQIFPLLR</sequence>
<dbReference type="STRING" id="703135.A0A2A9P0L2"/>
<keyword evidence="3" id="KW-1185">Reference proteome</keyword>
<proteinExistence type="predicted"/>
<accession>A0A2A9P0L2</accession>
<dbReference type="EMBL" id="KZ301969">
    <property type="protein sequence ID" value="PFH54631.1"/>
    <property type="molecule type" value="Genomic_DNA"/>
</dbReference>
<dbReference type="Pfam" id="PF05347">
    <property type="entry name" value="Complex1_LYR"/>
    <property type="match status" value="1"/>
</dbReference>
<dbReference type="Proteomes" id="UP000242287">
    <property type="component" value="Unassembled WGS sequence"/>
</dbReference>
<evidence type="ECO:0000259" key="1">
    <source>
        <dbReference type="Pfam" id="PF05347"/>
    </source>
</evidence>
<evidence type="ECO:0000313" key="2">
    <source>
        <dbReference type="EMBL" id="PFH54631.1"/>
    </source>
</evidence>
<dbReference type="AlphaFoldDB" id="A0A2A9P0L2"/>
<name>A0A2A9P0L2_9AGAR</name>
<feature type="domain" description="Complex 1 LYR protein" evidence="1">
    <location>
        <begin position="12"/>
        <end position="69"/>
    </location>
</feature>
<dbReference type="InterPro" id="IPR008011">
    <property type="entry name" value="Complex1_LYR_dom"/>
</dbReference>
<evidence type="ECO:0000313" key="3">
    <source>
        <dbReference type="Proteomes" id="UP000242287"/>
    </source>
</evidence>
<dbReference type="OrthoDB" id="74240at2759"/>
<reference evidence="2 3" key="1">
    <citation type="submission" date="2014-02" db="EMBL/GenBank/DDBJ databases">
        <title>Transposable element dynamics among asymbiotic and ectomycorrhizal Amanita fungi.</title>
        <authorList>
            <consortium name="DOE Joint Genome Institute"/>
            <person name="Hess J."/>
            <person name="Skrede I."/>
            <person name="Wolfe B."/>
            <person name="LaButti K."/>
            <person name="Ohm R.A."/>
            <person name="Grigoriev I.V."/>
            <person name="Pringle A."/>
        </authorList>
    </citation>
    <scope>NUCLEOTIDE SEQUENCE [LARGE SCALE GENOMIC DNA]</scope>
    <source>
        <strain evidence="2 3">SKay4041</strain>
    </source>
</reference>
<gene>
    <name evidence="2" type="ORF">AMATHDRAFT_134280</name>
</gene>
<protein>
    <recommendedName>
        <fullName evidence="1">Complex 1 LYR protein domain-containing protein</fullName>
    </recommendedName>
</protein>
<organism evidence="2 3">
    <name type="scientific">Amanita thiersii Skay4041</name>
    <dbReference type="NCBI Taxonomy" id="703135"/>
    <lineage>
        <taxon>Eukaryota</taxon>
        <taxon>Fungi</taxon>
        <taxon>Dikarya</taxon>
        <taxon>Basidiomycota</taxon>
        <taxon>Agaricomycotina</taxon>
        <taxon>Agaricomycetes</taxon>
        <taxon>Agaricomycetidae</taxon>
        <taxon>Agaricales</taxon>
        <taxon>Pluteineae</taxon>
        <taxon>Amanitaceae</taxon>
        <taxon>Amanita</taxon>
    </lineage>
</organism>